<dbReference type="EMBL" id="CP073633">
    <property type="protein sequence ID" value="WHQ69250.1"/>
    <property type="molecule type" value="Genomic_DNA"/>
</dbReference>
<dbReference type="Proteomes" id="UP001223720">
    <property type="component" value="Chromosome"/>
</dbReference>
<evidence type="ECO:0000313" key="3">
    <source>
        <dbReference type="Proteomes" id="UP001223720"/>
    </source>
</evidence>
<dbReference type="Gene3D" id="3.40.50.300">
    <property type="entry name" value="P-loop containing nucleotide triphosphate hydrolases"/>
    <property type="match status" value="1"/>
</dbReference>
<organism evidence="2 3">
    <name type="scientific">Methylorubrum extorquens</name>
    <name type="common">Methylobacterium dichloromethanicum</name>
    <name type="synonym">Methylobacterium extorquens</name>
    <dbReference type="NCBI Taxonomy" id="408"/>
    <lineage>
        <taxon>Bacteria</taxon>
        <taxon>Pseudomonadati</taxon>
        <taxon>Pseudomonadota</taxon>
        <taxon>Alphaproteobacteria</taxon>
        <taxon>Hyphomicrobiales</taxon>
        <taxon>Methylobacteriaceae</taxon>
        <taxon>Methylorubrum</taxon>
    </lineage>
</organism>
<evidence type="ECO:0000256" key="1">
    <source>
        <dbReference type="SAM" id="MobiDB-lite"/>
    </source>
</evidence>
<feature type="compositionally biased region" description="Basic and acidic residues" evidence="1">
    <location>
        <begin position="137"/>
        <end position="147"/>
    </location>
</feature>
<evidence type="ECO:0008006" key="4">
    <source>
        <dbReference type="Google" id="ProtNLM"/>
    </source>
</evidence>
<name>A0AAX3WF44_METEX</name>
<dbReference type="AlphaFoldDB" id="A0AAX3WF44"/>
<gene>
    <name evidence="2" type="ORF">KEC54_23390</name>
</gene>
<evidence type="ECO:0000313" key="2">
    <source>
        <dbReference type="EMBL" id="WHQ69250.1"/>
    </source>
</evidence>
<feature type="region of interest" description="Disordered" evidence="1">
    <location>
        <begin position="133"/>
        <end position="156"/>
    </location>
</feature>
<dbReference type="InterPro" id="IPR027417">
    <property type="entry name" value="P-loop_NTPase"/>
</dbReference>
<reference evidence="2" key="1">
    <citation type="journal article" date="2022" name="Biotechnol. Bioprocess Eng.">
        <title>Pan-genome Analysis Reveals Comparative Genomic Features of Central Metabolic Pathways in Methylorubrum extorquens.</title>
        <authorList>
            <person name="Lee G.M."/>
            <person name="Scott-Nevros Z.K."/>
            <person name="Lee S.-M."/>
            <person name="Kim D."/>
        </authorList>
    </citation>
    <scope>NUCLEOTIDE SEQUENCE</scope>
    <source>
        <strain evidence="2">ATCC 55366</strain>
    </source>
</reference>
<protein>
    <recommendedName>
        <fullName evidence="4">Orc1-like AAA ATPase domain-containing protein</fullName>
    </recommendedName>
</protein>
<proteinExistence type="predicted"/>
<accession>A0AAX3WF44</accession>
<dbReference type="SUPFAM" id="SSF52540">
    <property type="entry name" value="P-loop containing nucleoside triphosphate hydrolases"/>
    <property type="match status" value="1"/>
</dbReference>
<dbReference type="RefSeq" id="WP_283535390.1">
    <property type="nucleotide sequence ID" value="NZ_CP073633.1"/>
</dbReference>
<sequence length="415" mass="47964">MLDQKKLDKLREVITENLRVQRHGDEIDYINVGTALQDACSRQNHTIFARRGCGKTLLLHHSSRSLRDDVRSVYLNCEDFKKHTFPNVLIEILSALFREIDRNLTGWFGRKRKSTIIVQSIIDKLSQLQSEADTQETDIKHKTEEQKNSSAEGSAGGDIDKFSLKFGVKGEVKARAEVERSFKLHREKLRELDQWLPRLKERIREFFELSPKTTAIIIHIDDLYHLKRTDQAFVVDYIHRLCKDVPLFFKIATLRHASTLYADRDGQPIGIQERHDFQPINIDYTFSDFKKTAEQNWQILEQFGAKAGFSKSEVQSLFKGEGFERLIMAGGGVPRDVLSLFLEALSTVNAAGGNKIGKDDIRVMSRSNFERKIDELKQDSKGDEQDDLLKGIYIIREFCLEKKTNLFLVRERMLQ</sequence>